<dbReference type="SUPFAM" id="SSF57667">
    <property type="entry name" value="beta-beta-alpha zinc fingers"/>
    <property type="match status" value="1"/>
</dbReference>
<dbReference type="Ensembl" id="ENSOTST00005083830.2">
    <property type="protein sequence ID" value="ENSOTSP00005077362.2"/>
    <property type="gene ID" value="ENSOTSG00005036463.2"/>
</dbReference>
<keyword evidence="6" id="KW-0805">Transcription regulation</keyword>
<accession>A0A8C8MBF4</accession>
<evidence type="ECO:0000256" key="7">
    <source>
        <dbReference type="ARBA" id="ARBA00023125"/>
    </source>
</evidence>
<protein>
    <recommendedName>
        <fullName evidence="12">C2H2-type domain-containing protein</fullName>
    </recommendedName>
</protein>
<dbReference type="GO" id="GO:0005654">
    <property type="term" value="C:nucleoplasm"/>
    <property type="evidence" value="ECO:0007669"/>
    <property type="project" value="TreeGrafter"/>
</dbReference>
<evidence type="ECO:0000256" key="10">
    <source>
        <dbReference type="PROSITE-ProRule" id="PRU00042"/>
    </source>
</evidence>
<dbReference type="PROSITE" id="PS50157">
    <property type="entry name" value="ZINC_FINGER_C2H2_2"/>
    <property type="match status" value="2"/>
</dbReference>
<dbReference type="AlphaFoldDB" id="A0A8C8MBF4"/>
<dbReference type="Proteomes" id="UP000694402">
    <property type="component" value="Unassembled WGS sequence"/>
</dbReference>
<sequence>PNHGRLWYSLESNQTLLSIPYNTFKGERSDSHSDSGKSPSREPDPETPKPAGRHHTSHCGKSCKRLWTLKEHGRTHIGEKPNHRSDFGKRFCQIDSLKRHKRTHTGENPHHCFQCGKGFYPFMLPENT</sequence>
<evidence type="ECO:0000256" key="9">
    <source>
        <dbReference type="ARBA" id="ARBA00023242"/>
    </source>
</evidence>
<evidence type="ECO:0000256" key="2">
    <source>
        <dbReference type="ARBA" id="ARBA00022723"/>
    </source>
</evidence>
<dbReference type="GO" id="GO:0008270">
    <property type="term" value="F:zinc ion binding"/>
    <property type="evidence" value="ECO:0007669"/>
    <property type="project" value="UniProtKB-KW"/>
</dbReference>
<evidence type="ECO:0000256" key="4">
    <source>
        <dbReference type="ARBA" id="ARBA00022771"/>
    </source>
</evidence>
<name>A0A8C8MBF4_ONCTS</name>
<keyword evidence="8" id="KW-0804">Transcription</keyword>
<comment type="subcellular location">
    <subcellularLocation>
        <location evidence="1">Nucleus</location>
    </subcellularLocation>
</comment>
<evidence type="ECO:0000256" key="8">
    <source>
        <dbReference type="ARBA" id="ARBA00023163"/>
    </source>
</evidence>
<dbReference type="FunFam" id="3.30.160.60:FF:002343">
    <property type="entry name" value="Zinc finger protein 33A"/>
    <property type="match status" value="1"/>
</dbReference>
<dbReference type="GO" id="GO:0000978">
    <property type="term" value="F:RNA polymerase II cis-regulatory region sequence-specific DNA binding"/>
    <property type="evidence" value="ECO:0007669"/>
    <property type="project" value="TreeGrafter"/>
</dbReference>
<organism evidence="13 14">
    <name type="scientific">Oncorhynchus tshawytscha</name>
    <name type="common">Chinook salmon</name>
    <name type="synonym">Salmo tshawytscha</name>
    <dbReference type="NCBI Taxonomy" id="74940"/>
    <lineage>
        <taxon>Eukaryota</taxon>
        <taxon>Metazoa</taxon>
        <taxon>Chordata</taxon>
        <taxon>Craniata</taxon>
        <taxon>Vertebrata</taxon>
        <taxon>Euteleostomi</taxon>
        <taxon>Actinopterygii</taxon>
        <taxon>Neopterygii</taxon>
        <taxon>Teleostei</taxon>
        <taxon>Protacanthopterygii</taxon>
        <taxon>Salmoniformes</taxon>
        <taxon>Salmonidae</taxon>
        <taxon>Salmoninae</taxon>
        <taxon>Oncorhynchus</taxon>
    </lineage>
</organism>
<evidence type="ECO:0000256" key="6">
    <source>
        <dbReference type="ARBA" id="ARBA00023015"/>
    </source>
</evidence>
<keyword evidence="7" id="KW-0238">DNA-binding</keyword>
<dbReference type="InterPro" id="IPR036236">
    <property type="entry name" value="Znf_C2H2_sf"/>
</dbReference>
<feature type="compositionally biased region" description="Basic and acidic residues" evidence="11">
    <location>
        <begin position="25"/>
        <end position="47"/>
    </location>
</feature>
<dbReference type="InterPro" id="IPR013087">
    <property type="entry name" value="Znf_C2H2_type"/>
</dbReference>
<keyword evidence="9" id="KW-0539">Nucleus</keyword>
<dbReference type="PANTHER" id="PTHR24399:SF23">
    <property type="entry name" value="C2H2-TYPE DOMAIN-CONTAINING PROTEIN"/>
    <property type="match status" value="1"/>
</dbReference>
<evidence type="ECO:0000256" key="11">
    <source>
        <dbReference type="SAM" id="MobiDB-lite"/>
    </source>
</evidence>
<dbReference type="GO" id="GO:0001227">
    <property type="term" value="F:DNA-binding transcription repressor activity, RNA polymerase II-specific"/>
    <property type="evidence" value="ECO:0007669"/>
    <property type="project" value="TreeGrafter"/>
</dbReference>
<keyword evidence="4 10" id="KW-0863">Zinc-finger</keyword>
<evidence type="ECO:0000256" key="1">
    <source>
        <dbReference type="ARBA" id="ARBA00004123"/>
    </source>
</evidence>
<dbReference type="GeneTree" id="ENSGT00970000196897"/>
<evidence type="ECO:0000313" key="14">
    <source>
        <dbReference type="Proteomes" id="UP000694402"/>
    </source>
</evidence>
<feature type="region of interest" description="Disordered" evidence="11">
    <location>
        <begin position="21"/>
        <end position="60"/>
    </location>
</feature>
<proteinExistence type="predicted"/>
<evidence type="ECO:0000313" key="13">
    <source>
        <dbReference type="Ensembl" id="ENSOTSP00005077362.2"/>
    </source>
</evidence>
<evidence type="ECO:0000259" key="12">
    <source>
        <dbReference type="PROSITE" id="PS50157"/>
    </source>
</evidence>
<keyword evidence="3" id="KW-0677">Repeat</keyword>
<reference evidence="13" key="2">
    <citation type="submission" date="2025-09" db="UniProtKB">
        <authorList>
            <consortium name="Ensembl"/>
        </authorList>
    </citation>
    <scope>IDENTIFICATION</scope>
</reference>
<keyword evidence="5" id="KW-0862">Zinc</keyword>
<evidence type="ECO:0000256" key="3">
    <source>
        <dbReference type="ARBA" id="ARBA00022737"/>
    </source>
</evidence>
<dbReference type="PANTHER" id="PTHR24399">
    <property type="entry name" value="ZINC FINGER AND BTB DOMAIN-CONTAINING"/>
    <property type="match status" value="1"/>
</dbReference>
<keyword evidence="2" id="KW-0479">Metal-binding</keyword>
<feature type="compositionally biased region" description="Basic residues" evidence="11">
    <location>
        <begin position="51"/>
        <end position="60"/>
    </location>
</feature>
<feature type="domain" description="C2H2-type" evidence="12">
    <location>
        <begin position="88"/>
        <end position="109"/>
    </location>
</feature>
<keyword evidence="14" id="KW-1185">Reference proteome</keyword>
<evidence type="ECO:0000256" key="5">
    <source>
        <dbReference type="ARBA" id="ARBA00022833"/>
    </source>
</evidence>
<reference evidence="13" key="1">
    <citation type="submission" date="2025-08" db="UniProtKB">
        <authorList>
            <consortium name="Ensembl"/>
        </authorList>
    </citation>
    <scope>IDENTIFICATION</scope>
</reference>
<feature type="domain" description="C2H2-type" evidence="12">
    <location>
        <begin position="54"/>
        <end position="81"/>
    </location>
</feature>
<dbReference type="Gene3D" id="3.30.160.60">
    <property type="entry name" value="Classic Zinc Finger"/>
    <property type="match status" value="2"/>
</dbReference>